<dbReference type="OrthoDB" id="156829at2"/>
<dbReference type="InterPro" id="IPR036390">
    <property type="entry name" value="WH_DNA-bd_sf"/>
</dbReference>
<feature type="domain" description="Cyclic nucleotide-binding" evidence="4">
    <location>
        <begin position="22"/>
        <end position="108"/>
    </location>
</feature>
<dbReference type="PRINTS" id="PR00034">
    <property type="entry name" value="HTHCRP"/>
</dbReference>
<evidence type="ECO:0000313" key="7">
    <source>
        <dbReference type="Proteomes" id="UP000000628"/>
    </source>
</evidence>
<evidence type="ECO:0000313" key="6">
    <source>
        <dbReference type="EMBL" id="ACV09579.1"/>
    </source>
</evidence>
<sequence length="235" mass="25441">MGPHDVDHSVAARAALVGQVPLFAHLPADALRAIAQQVTPRFFPARHILYSHGSAVQQLFVVHTGSVKTFHVTAEGREQVLDVLTEGQFLGEHSVLTPYTADHYAQVVDAAEICVLRASDLKDLLSVYPGIAWAMLGHLSTRVRHLDRTVTALAGDTASVRVARYLLDAVRHAGSESFRLSAAKKDVASLLGLTAETFSRRLTELEVDGVITLSGQRHVTVADRDRLEGIALGRS</sequence>
<dbReference type="InterPro" id="IPR014710">
    <property type="entry name" value="RmlC-like_jellyroll"/>
</dbReference>
<dbReference type="Gene3D" id="1.10.10.10">
    <property type="entry name" value="Winged helix-like DNA-binding domain superfamily/Winged helix DNA-binding domain"/>
    <property type="match status" value="1"/>
</dbReference>
<dbReference type="RefSeq" id="WP_015772207.1">
    <property type="nucleotide sequence ID" value="NC_013174.1"/>
</dbReference>
<proteinExistence type="predicted"/>
<evidence type="ECO:0000256" key="3">
    <source>
        <dbReference type="ARBA" id="ARBA00023163"/>
    </source>
</evidence>
<gene>
    <name evidence="6" type="ordered locus">Jden_1939</name>
</gene>
<dbReference type="Proteomes" id="UP000000628">
    <property type="component" value="Chromosome"/>
</dbReference>
<dbReference type="eggNOG" id="COG0664">
    <property type="taxonomic scope" value="Bacteria"/>
</dbReference>
<dbReference type="PROSITE" id="PS50042">
    <property type="entry name" value="CNMP_BINDING_3"/>
    <property type="match status" value="1"/>
</dbReference>
<dbReference type="InterPro" id="IPR050397">
    <property type="entry name" value="Env_Response_Regulators"/>
</dbReference>
<dbReference type="Pfam" id="PF00027">
    <property type="entry name" value="cNMP_binding"/>
    <property type="match status" value="1"/>
</dbReference>
<dbReference type="AlphaFoldDB" id="C7R021"/>
<dbReference type="SMART" id="SM00100">
    <property type="entry name" value="cNMP"/>
    <property type="match status" value="1"/>
</dbReference>
<protein>
    <submittedName>
        <fullName evidence="6">Transcriptional regulator, Crp/Fnr family</fullName>
    </submittedName>
</protein>
<keyword evidence="7" id="KW-1185">Reference proteome</keyword>
<dbReference type="InterPro" id="IPR036388">
    <property type="entry name" value="WH-like_DNA-bd_sf"/>
</dbReference>
<dbReference type="GO" id="GO:0003700">
    <property type="term" value="F:DNA-binding transcription factor activity"/>
    <property type="evidence" value="ECO:0007669"/>
    <property type="project" value="TreeGrafter"/>
</dbReference>
<dbReference type="PROSITE" id="PS51063">
    <property type="entry name" value="HTH_CRP_2"/>
    <property type="match status" value="1"/>
</dbReference>
<dbReference type="GO" id="GO:0005829">
    <property type="term" value="C:cytosol"/>
    <property type="evidence" value="ECO:0007669"/>
    <property type="project" value="TreeGrafter"/>
</dbReference>
<dbReference type="InterPro" id="IPR012318">
    <property type="entry name" value="HTH_CRP"/>
</dbReference>
<dbReference type="SUPFAM" id="SSF51206">
    <property type="entry name" value="cAMP-binding domain-like"/>
    <property type="match status" value="1"/>
</dbReference>
<dbReference type="HOGENOM" id="CLU_075053_4_0_11"/>
<dbReference type="GO" id="GO:0003677">
    <property type="term" value="F:DNA binding"/>
    <property type="evidence" value="ECO:0007669"/>
    <property type="project" value="UniProtKB-KW"/>
</dbReference>
<dbReference type="EMBL" id="CP001706">
    <property type="protein sequence ID" value="ACV09579.1"/>
    <property type="molecule type" value="Genomic_DNA"/>
</dbReference>
<evidence type="ECO:0000256" key="1">
    <source>
        <dbReference type="ARBA" id="ARBA00023015"/>
    </source>
</evidence>
<keyword evidence="1" id="KW-0805">Transcription regulation</keyword>
<dbReference type="SUPFAM" id="SSF46785">
    <property type="entry name" value="Winged helix' DNA-binding domain"/>
    <property type="match status" value="1"/>
</dbReference>
<dbReference type="Gene3D" id="2.60.120.10">
    <property type="entry name" value="Jelly Rolls"/>
    <property type="match status" value="1"/>
</dbReference>
<name>C7R021_JONDD</name>
<evidence type="ECO:0000256" key="2">
    <source>
        <dbReference type="ARBA" id="ARBA00023125"/>
    </source>
</evidence>
<evidence type="ECO:0000259" key="4">
    <source>
        <dbReference type="PROSITE" id="PS50042"/>
    </source>
</evidence>
<dbReference type="Pfam" id="PF13545">
    <property type="entry name" value="HTH_Crp_2"/>
    <property type="match status" value="1"/>
</dbReference>
<dbReference type="PANTHER" id="PTHR24567:SF26">
    <property type="entry name" value="REGULATORY PROTEIN YEIL"/>
    <property type="match status" value="1"/>
</dbReference>
<keyword evidence="3" id="KW-0804">Transcription</keyword>
<evidence type="ECO:0000259" key="5">
    <source>
        <dbReference type="PROSITE" id="PS51063"/>
    </source>
</evidence>
<dbReference type="PANTHER" id="PTHR24567">
    <property type="entry name" value="CRP FAMILY TRANSCRIPTIONAL REGULATORY PROTEIN"/>
    <property type="match status" value="1"/>
</dbReference>
<accession>C7R021</accession>
<dbReference type="CDD" id="cd00038">
    <property type="entry name" value="CAP_ED"/>
    <property type="match status" value="1"/>
</dbReference>
<reference evidence="6 7" key="1">
    <citation type="journal article" date="2009" name="Stand. Genomic Sci.">
        <title>Complete genome sequence of Jonesia denitrificans type strain (Prevot 55134).</title>
        <authorList>
            <person name="Pukall R."/>
            <person name="Gehrich-Schroter G."/>
            <person name="Lapidus A."/>
            <person name="Nolan M."/>
            <person name="Glavina Del Rio T."/>
            <person name="Lucas S."/>
            <person name="Chen F."/>
            <person name="Tice H."/>
            <person name="Pitluck S."/>
            <person name="Cheng J.F."/>
            <person name="Copeland A."/>
            <person name="Saunders E."/>
            <person name="Brettin T."/>
            <person name="Detter J.C."/>
            <person name="Bruce D."/>
            <person name="Goodwin L."/>
            <person name="Pati A."/>
            <person name="Ivanova N."/>
            <person name="Mavromatis K."/>
            <person name="Ovchinnikova G."/>
            <person name="Chen A."/>
            <person name="Palaniappan K."/>
            <person name="Land M."/>
            <person name="Hauser L."/>
            <person name="Chang Y.J."/>
            <person name="Jeffries C.D."/>
            <person name="Chain P."/>
            <person name="Goker M."/>
            <person name="Bristow J."/>
            <person name="Eisen J.A."/>
            <person name="Markowitz V."/>
            <person name="Hugenholtz P."/>
            <person name="Kyrpides N.C."/>
            <person name="Klenk H.P."/>
            <person name="Han C."/>
        </authorList>
    </citation>
    <scope>NUCLEOTIDE SEQUENCE [LARGE SCALE GENOMIC DNA]</scope>
    <source>
        <strain evidence="7">ATCC 14870 / DSM 20603 / BCRC 15368 / CIP 55.134 / JCM 11481 / NBRC 15587 / NCTC 10816 / Prevot 55134</strain>
    </source>
</reference>
<dbReference type="KEGG" id="jde:Jden_1939"/>
<dbReference type="InterPro" id="IPR000595">
    <property type="entry name" value="cNMP-bd_dom"/>
</dbReference>
<dbReference type="InterPro" id="IPR018490">
    <property type="entry name" value="cNMP-bd_dom_sf"/>
</dbReference>
<feature type="domain" description="HTH crp-type" evidence="5">
    <location>
        <begin position="156"/>
        <end position="225"/>
    </location>
</feature>
<organism evidence="6 7">
    <name type="scientific">Jonesia denitrificans (strain ATCC 14870 / DSM 20603 / BCRC 15368 / CIP 55.134 / JCM 11481 / NBRC 15587 / NCTC 10816 / Prevot 55134)</name>
    <name type="common">Listeria denitrificans</name>
    <dbReference type="NCBI Taxonomy" id="471856"/>
    <lineage>
        <taxon>Bacteria</taxon>
        <taxon>Bacillati</taxon>
        <taxon>Actinomycetota</taxon>
        <taxon>Actinomycetes</taxon>
        <taxon>Micrococcales</taxon>
        <taxon>Jonesiaceae</taxon>
        <taxon>Jonesia</taxon>
    </lineage>
</organism>
<keyword evidence="2" id="KW-0238">DNA-binding</keyword>
<dbReference type="SMART" id="SM00419">
    <property type="entry name" value="HTH_CRP"/>
    <property type="match status" value="1"/>
</dbReference>
<dbReference type="STRING" id="471856.Jden_1939"/>